<evidence type="ECO:0000259" key="3">
    <source>
        <dbReference type="Pfam" id="PF00884"/>
    </source>
</evidence>
<protein>
    <submittedName>
        <fullName evidence="4">Arylsulfatase A or related enzyme</fullName>
    </submittedName>
</protein>
<organism evidence="4 5">
    <name type="scientific">Halapricum desulfuricans</name>
    <dbReference type="NCBI Taxonomy" id="2841257"/>
    <lineage>
        <taxon>Archaea</taxon>
        <taxon>Methanobacteriati</taxon>
        <taxon>Methanobacteriota</taxon>
        <taxon>Stenosarchaea group</taxon>
        <taxon>Halobacteria</taxon>
        <taxon>Halobacteriales</taxon>
        <taxon>Haloarculaceae</taxon>
        <taxon>Halapricum</taxon>
    </lineage>
</organism>
<dbReference type="GO" id="GO:0004065">
    <property type="term" value="F:arylsulfatase activity"/>
    <property type="evidence" value="ECO:0007669"/>
    <property type="project" value="TreeGrafter"/>
</dbReference>
<evidence type="ECO:0000256" key="1">
    <source>
        <dbReference type="ARBA" id="ARBA00008779"/>
    </source>
</evidence>
<dbReference type="AlphaFoldDB" id="A0A897NSD1"/>
<evidence type="ECO:0000313" key="4">
    <source>
        <dbReference type="EMBL" id="QSG15718.1"/>
    </source>
</evidence>
<name>A0A897NSD1_9EURY</name>
<reference evidence="4 5" key="1">
    <citation type="submission" date="2020-11" db="EMBL/GenBank/DDBJ databases">
        <title>Carbohydrate-dependent, anaerobic sulfur respiration: A novel catabolism in halophilic archaea.</title>
        <authorList>
            <person name="Sorokin D.Y."/>
            <person name="Messina E."/>
            <person name="Smedile F."/>
            <person name="La Cono V."/>
            <person name="Hallsworth J.E."/>
            <person name="Yakimov M.M."/>
        </authorList>
    </citation>
    <scope>NUCLEOTIDE SEQUENCE [LARGE SCALE GENOMIC DNA]</scope>
    <source>
        <strain evidence="4 5">HSR-Est</strain>
    </source>
</reference>
<proteinExistence type="inferred from homology"/>
<dbReference type="Pfam" id="PF00884">
    <property type="entry name" value="Sulfatase"/>
    <property type="match status" value="1"/>
</dbReference>
<evidence type="ECO:0000313" key="5">
    <source>
        <dbReference type="Proteomes" id="UP000663292"/>
    </source>
</evidence>
<evidence type="ECO:0000256" key="2">
    <source>
        <dbReference type="SAM" id="MobiDB-lite"/>
    </source>
</evidence>
<dbReference type="InterPro" id="IPR050738">
    <property type="entry name" value="Sulfatase"/>
</dbReference>
<sequence>MYRLMDDIVFVTADSVRYDYMDAMEFLSSFDVQKGVTAAHYTRPSLASIQASSLSSVLTGRVERPTLAETLSEAGYTCLGLSPNPNTDGEFGFDAGFDRYDSFLETGNRGSSLRQYLARFDLLRRIYYKFYPPQAKSEDRPSDREVVEQAIEWFNDAESPRFLWIHLMETHRPYGAGEEAVSKKLDQKAFFKPDKLTAAERDEIEGKYRDSLRRADENVEHLLSEVDSDPALVFTADHGEGFNDNGYYFHQPQLRRVDDCLLDVPVVFDGIDVADGPLSLLDLAPTIAASADASVPDRWLGNNLLETTTDSAVTIAPWHEQATVAWQDFENKLISRDADVTFEGSSRSTDATDEQEVPEDLKEQMRDLGYVK</sequence>
<dbReference type="InterPro" id="IPR017850">
    <property type="entry name" value="Alkaline_phosphatase_core_sf"/>
</dbReference>
<dbReference type="EMBL" id="CP064791">
    <property type="protein sequence ID" value="QSG15718.1"/>
    <property type="molecule type" value="Genomic_DNA"/>
</dbReference>
<accession>A0A897NSD1</accession>
<feature type="domain" description="Sulfatase N-terminal" evidence="3">
    <location>
        <begin position="8"/>
        <end position="288"/>
    </location>
</feature>
<gene>
    <name evidence="4" type="ORF">HSEST_2203</name>
</gene>
<comment type="similarity">
    <text evidence="1">Belongs to the sulfatase family.</text>
</comment>
<feature type="region of interest" description="Disordered" evidence="2">
    <location>
        <begin position="343"/>
        <end position="372"/>
    </location>
</feature>
<dbReference type="PANTHER" id="PTHR42693:SF33">
    <property type="entry name" value="ARYLSULFATASE"/>
    <property type="match status" value="1"/>
</dbReference>
<keyword evidence="5" id="KW-1185">Reference proteome</keyword>
<dbReference type="Gene3D" id="3.40.720.10">
    <property type="entry name" value="Alkaline Phosphatase, subunit A"/>
    <property type="match status" value="1"/>
</dbReference>
<dbReference type="SUPFAM" id="SSF53649">
    <property type="entry name" value="Alkaline phosphatase-like"/>
    <property type="match status" value="1"/>
</dbReference>
<dbReference type="InterPro" id="IPR000917">
    <property type="entry name" value="Sulfatase_N"/>
</dbReference>
<dbReference type="Proteomes" id="UP000663292">
    <property type="component" value="Chromosome"/>
</dbReference>
<dbReference type="PANTHER" id="PTHR42693">
    <property type="entry name" value="ARYLSULFATASE FAMILY MEMBER"/>
    <property type="match status" value="1"/>
</dbReference>